<dbReference type="CTD" id="36373949"/>
<dbReference type="WormBase" id="SRAE_0000069900">
    <property type="protein sequence ID" value="SRP05818"/>
    <property type="gene ID" value="WBGene00256451"/>
</dbReference>
<dbReference type="InterPro" id="IPR055256">
    <property type="entry name" value="KH_1_KHDC4/BBP-like"/>
</dbReference>
<dbReference type="Gene3D" id="3.30.1370.10">
    <property type="entry name" value="K Homology domain, type 1"/>
    <property type="match status" value="1"/>
</dbReference>
<evidence type="ECO:0000259" key="1">
    <source>
        <dbReference type="Pfam" id="PF22675"/>
    </source>
</evidence>
<dbReference type="AlphaFoldDB" id="A0A090KVY1"/>
<dbReference type="SUPFAM" id="SSF54791">
    <property type="entry name" value="Eukaryotic type KH-domain (KH-domain type I)"/>
    <property type="match status" value="1"/>
</dbReference>
<dbReference type="WBParaSite" id="SRAE_0000069900.1">
    <property type="protein sequence ID" value="SRAE_0000069900.1"/>
    <property type="gene ID" value="WBGene00256451"/>
</dbReference>
<evidence type="ECO:0000313" key="5">
    <source>
        <dbReference type="WormBase" id="SRAE_0000069900"/>
    </source>
</evidence>
<dbReference type="Pfam" id="PF22675">
    <property type="entry name" value="KH-I_KHDC4-BBP"/>
    <property type="match status" value="1"/>
</dbReference>
<evidence type="ECO:0000313" key="4">
    <source>
        <dbReference type="WBParaSite" id="SRAE_0000069900.1"/>
    </source>
</evidence>
<dbReference type="EMBL" id="LN609414">
    <property type="protein sequence ID" value="CEF61581.1"/>
    <property type="molecule type" value="Genomic_DNA"/>
</dbReference>
<evidence type="ECO:0000313" key="2">
    <source>
        <dbReference type="EMBL" id="CEF61581.1"/>
    </source>
</evidence>
<sequence length="320" mass="37635">MSLIVNNLIIKNTYRINKGEFSVKSGYWIVGNNFNFLENNLYFDEEYLEQDPSLTTFYNDFLKASIVKAYSLPLKYQKSLEKFHKIVSVMILLEEKPINYLKKLACGVFIIRAFEIVKKIWNIKDYDCKLMLEFDTELGKIENIIERMASNAGLKIYISASTKMLRSPKQTVVNMVRYEDLRHEYQTDPVTVFDDRKIFIKKYYNCHGIGRSQFKMTKKIYFDNVKNVNIFGRILGPSGSTLREIEKLTNSVIHIQGSKGVPFVNKIFDYPFETDEDTHKYVREPLHLLIEVKDDSEVSCYRNLQQIRKKILNLLSLEKF</sequence>
<feature type="domain" description="KHDC4/BBP-like KH-domain type I" evidence="1">
    <location>
        <begin position="226"/>
        <end position="298"/>
    </location>
</feature>
<dbReference type="OrthoDB" id="6777263at2759"/>
<reference evidence="4" key="3">
    <citation type="submission" date="2020-12" db="UniProtKB">
        <authorList>
            <consortium name="WormBaseParasite"/>
        </authorList>
    </citation>
    <scope>IDENTIFICATION</scope>
</reference>
<reference evidence="2" key="2">
    <citation type="submission" date="2014-09" db="EMBL/GenBank/DDBJ databases">
        <authorList>
            <person name="Aslett A.Martin."/>
        </authorList>
    </citation>
    <scope>NUCLEOTIDE SEQUENCE</scope>
    <source>
        <strain evidence="2">ED321 Heterogonic</strain>
    </source>
</reference>
<protein>
    <submittedName>
        <fullName evidence="4">K Homology domain-containing protein</fullName>
    </submittedName>
</protein>
<keyword evidence="3" id="KW-1185">Reference proteome</keyword>
<proteinExistence type="predicted"/>
<gene>
    <name evidence="2 4 5" type="ORF">SRAE_0000069900</name>
</gene>
<accession>A0A090KVY1</accession>
<dbReference type="GeneID" id="36373949"/>
<organism evidence="2">
    <name type="scientific">Strongyloides ratti</name>
    <name type="common">Parasitic roundworm</name>
    <dbReference type="NCBI Taxonomy" id="34506"/>
    <lineage>
        <taxon>Eukaryota</taxon>
        <taxon>Metazoa</taxon>
        <taxon>Ecdysozoa</taxon>
        <taxon>Nematoda</taxon>
        <taxon>Chromadorea</taxon>
        <taxon>Rhabditida</taxon>
        <taxon>Tylenchina</taxon>
        <taxon>Panagrolaimomorpha</taxon>
        <taxon>Strongyloidoidea</taxon>
        <taxon>Strongyloididae</taxon>
        <taxon>Strongyloides</taxon>
    </lineage>
</organism>
<name>A0A090KVY1_STRRB</name>
<dbReference type="Proteomes" id="UP000035682">
    <property type="component" value="Unplaced"/>
</dbReference>
<dbReference type="InterPro" id="IPR036612">
    <property type="entry name" value="KH_dom_type_1_sf"/>
</dbReference>
<dbReference type="RefSeq" id="XP_024500790.1">
    <property type="nucleotide sequence ID" value="XM_024646627.1"/>
</dbReference>
<reference evidence="3" key="1">
    <citation type="submission" date="2014-09" db="EMBL/GenBank/DDBJ databases">
        <authorList>
            <person name="Martin A.A."/>
        </authorList>
    </citation>
    <scope>NUCLEOTIDE SEQUENCE</scope>
    <source>
        <strain evidence="3">ED321</strain>
    </source>
</reference>
<evidence type="ECO:0000313" key="3">
    <source>
        <dbReference type="Proteomes" id="UP000035682"/>
    </source>
</evidence>
<dbReference type="GO" id="GO:0003723">
    <property type="term" value="F:RNA binding"/>
    <property type="evidence" value="ECO:0007669"/>
    <property type="project" value="InterPro"/>
</dbReference>